<dbReference type="Gene3D" id="3.30.230.10">
    <property type="match status" value="1"/>
</dbReference>
<dbReference type="InterPro" id="IPR005935">
    <property type="entry name" value="Mev_decarb"/>
</dbReference>
<protein>
    <recommendedName>
        <fullName evidence="2">diphosphomevalonate decarboxylase</fullName>
        <ecNumber evidence="2">4.1.1.33</ecNumber>
    </recommendedName>
</protein>
<dbReference type="GO" id="GO:0005524">
    <property type="term" value="F:ATP binding"/>
    <property type="evidence" value="ECO:0007669"/>
    <property type="project" value="UniProtKB-KW"/>
</dbReference>
<gene>
    <name evidence="10" type="ORF">FC15_GL001286</name>
</gene>
<dbReference type="SUPFAM" id="SSF54211">
    <property type="entry name" value="Ribosomal protein S5 domain 2-like"/>
    <property type="match status" value="1"/>
</dbReference>
<keyword evidence="5" id="KW-0067">ATP-binding</keyword>
<dbReference type="InterPro" id="IPR014721">
    <property type="entry name" value="Ribsml_uS5_D2-typ_fold_subgr"/>
</dbReference>
<dbReference type="RefSeq" id="WP_057824030.1">
    <property type="nucleotide sequence ID" value="NZ_AZFX01000036.1"/>
</dbReference>
<feature type="domain" description="Diphosphomevalonate decarboxylase-like N-terminal" evidence="9">
    <location>
        <begin position="6"/>
        <end position="158"/>
    </location>
</feature>
<dbReference type="EMBL" id="AZFX01000036">
    <property type="protein sequence ID" value="KRM10681.1"/>
    <property type="molecule type" value="Genomic_DNA"/>
</dbReference>
<evidence type="ECO:0000259" key="8">
    <source>
        <dbReference type="Pfam" id="PF18376"/>
    </source>
</evidence>
<dbReference type="PANTHER" id="PTHR10977">
    <property type="entry name" value="DIPHOSPHOMEVALONATE DECARBOXYLASE"/>
    <property type="match status" value="1"/>
</dbReference>
<comment type="similarity">
    <text evidence="1">Belongs to the diphosphomevalonate decarboxylase family.</text>
</comment>
<reference evidence="10 11" key="1">
    <citation type="journal article" date="2015" name="Genome Announc.">
        <title>Expanding the biotechnology potential of lactobacilli through comparative genomics of 213 strains and associated genera.</title>
        <authorList>
            <person name="Sun Z."/>
            <person name="Harris H.M."/>
            <person name="McCann A."/>
            <person name="Guo C."/>
            <person name="Argimon S."/>
            <person name="Zhang W."/>
            <person name="Yang X."/>
            <person name="Jeffery I.B."/>
            <person name="Cooney J.C."/>
            <person name="Kagawa T.F."/>
            <person name="Liu W."/>
            <person name="Song Y."/>
            <person name="Salvetti E."/>
            <person name="Wrobel A."/>
            <person name="Rasinkangas P."/>
            <person name="Parkhill J."/>
            <person name="Rea M.C."/>
            <person name="O'Sullivan O."/>
            <person name="Ritari J."/>
            <person name="Douillard F.P."/>
            <person name="Paul Ross R."/>
            <person name="Yang R."/>
            <person name="Briner A.E."/>
            <person name="Felis G.E."/>
            <person name="de Vos W.M."/>
            <person name="Barrangou R."/>
            <person name="Klaenhammer T.R."/>
            <person name="Caufield P.W."/>
            <person name="Cui Y."/>
            <person name="Zhang H."/>
            <person name="O'Toole P.W."/>
        </authorList>
    </citation>
    <scope>NUCLEOTIDE SEQUENCE [LARGE SCALE GENOMIC DNA]</scope>
    <source>
        <strain evidence="10 11">DSM 17758</strain>
    </source>
</reference>
<evidence type="ECO:0000256" key="7">
    <source>
        <dbReference type="ARBA" id="ARBA00023239"/>
    </source>
</evidence>
<evidence type="ECO:0000259" key="9">
    <source>
        <dbReference type="Pfam" id="PF22700"/>
    </source>
</evidence>
<dbReference type="InterPro" id="IPR053859">
    <property type="entry name" value="MVD-like_N"/>
</dbReference>
<dbReference type="NCBIfam" id="TIGR01240">
    <property type="entry name" value="mevDPdecarb"/>
    <property type="match status" value="1"/>
</dbReference>
<evidence type="ECO:0000256" key="6">
    <source>
        <dbReference type="ARBA" id="ARBA00023098"/>
    </source>
</evidence>
<organism evidence="10 11">
    <name type="scientific">Lapidilactobacillus concavus DSM 17758</name>
    <dbReference type="NCBI Taxonomy" id="1423735"/>
    <lineage>
        <taxon>Bacteria</taxon>
        <taxon>Bacillati</taxon>
        <taxon>Bacillota</taxon>
        <taxon>Bacilli</taxon>
        <taxon>Lactobacillales</taxon>
        <taxon>Lactobacillaceae</taxon>
        <taxon>Lapidilactobacillus</taxon>
    </lineage>
</organism>
<evidence type="ECO:0000256" key="1">
    <source>
        <dbReference type="ARBA" id="ARBA00008831"/>
    </source>
</evidence>
<evidence type="ECO:0000256" key="5">
    <source>
        <dbReference type="ARBA" id="ARBA00022840"/>
    </source>
</evidence>
<dbReference type="InterPro" id="IPR041431">
    <property type="entry name" value="Mvd1_C"/>
</dbReference>
<evidence type="ECO:0000256" key="4">
    <source>
        <dbReference type="ARBA" id="ARBA00022741"/>
    </source>
</evidence>
<dbReference type="PATRIC" id="fig|1423735.3.peg.1332"/>
<dbReference type="STRING" id="1423735.FC15_GL001286"/>
<dbReference type="Pfam" id="PF22700">
    <property type="entry name" value="MVD-like_N"/>
    <property type="match status" value="1"/>
</dbReference>
<dbReference type="OrthoDB" id="5498344at2"/>
<dbReference type="Proteomes" id="UP000051315">
    <property type="component" value="Unassembled WGS sequence"/>
</dbReference>
<dbReference type="AlphaFoldDB" id="A0A0R1W4X4"/>
<dbReference type="Gene3D" id="3.30.70.890">
    <property type="entry name" value="GHMP kinase, C-terminal domain"/>
    <property type="match status" value="1"/>
</dbReference>
<evidence type="ECO:0000313" key="10">
    <source>
        <dbReference type="EMBL" id="KRM10681.1"/>
    </source>
</evidence>
<dbReference type="InterPro" id="IPR029765">
    <property type="entry name" value="Mev_diP_decarb"/>
</dbReference>
<dbReference type="GO" id="GO:0004163">
    <property type="term" value="F:diphosphomevalonate decarboxylase activity"/>
    <property type="evidence" value="ECO:0007669"/>
    <property type="project" value="UniProtKB-EC"/>
</dbReference>
<keyword evidence="6" id="KW-0443">Lipid metabolism</keyword>
<proteinExistence type="inferred from homology"/>
<dbReference type="PIRSF" id="PIRSF015950">
    <property type="entry name" value="Mev_P_decrbx"/>
    <property type="match status" value="1"/>
</dbReference>
<evidence type="ECO:0000256" key="3">
    <source>
        <dbReference type="ARBA" id="ARBA00022516"/>
    </source>
</evidence>
<dbReference type="InterPro" id="IPR036554">
    <property type="entry name" value="GHMP_kinase_C_sf"/>
</dbReference>
<dbReference type="GO" id="GO:0005829">
    <property type="term" value="C:cytosol"/>
    <property type="evidence" value="ECO:0007669"/>
    <property type="project" value="InterPro"/>
</dbReference>
<feature type="domain" description="Mvd1 C-terminal" evidence="8">
    <location>
        <begin position="175"/>
        <end position="307"/>
    </location>
</feature>
<dbReference type="Pfam" id="PF18376">
    <property type="entry name" value="MDD_C"/>
    <property type="match status" value="1"/>
</dbReference>
<keyword evidence="4" id="KW-0547">Nucleotide-binding</keyword>
<accession>A0A0R1W4X4</accession>
<keyword evidence="11" id="KW-1185">Reference proteome</keyword>
<comment type="caution">
    <text evidence="10">The sequence shown here is derived from an EMBL/GenBank/DDBJ whole genome shotgun (WGS) entry which is preliminary data.</text>
</comment>
<dbReference type="InterPro" id="IPR020568">
    <property type="entry name" value="Ribosomal_Su5_D2-typ_SF"/>
</dbReference>
<evidence type="ECO:0000313" key="11">
    <source>
        <dbReference type="Proteomes" id="UP000051315"/>
    </source>
</evidence>
<dbReference type="SUPFAM" id="SSF55060">
    <property type="entry name" value="GHMP Kinase, C-terminal domain"/>
    <property type="match status" value="1"/>
</dbReference>
<dbReference type="PANTHER" id="PTHR10977:SF3">
    <property type="entry name" value="DIPHOSPHOMEVALONATE DECARBOXYLASE"/>
    <property type="match status" value="1"/>
</dbReference>
<dbReference type="GO" id="GO:0019287">
    <property type="term" value="P:isopentenyl diphosphate biosynthetic process, mevalonate pathway"/>
    <property type="evidence" value="ECO:0007669"/>
    <property type="project" value="InterPro"/>
</dbReference>
<keyword evidence="3" id="KW-0444">Lipid biosynthesis</keyword>
<name>A0A0R1W4X4_9LACO</name>
<dbReference type="EC" id="4.1.1.33" evidence="2"/>
<dbReference type="FunFam" id="3.30.230.10:FF:000072">
    <property type="entry name" value="Diphosphomevalonate decarboxylase"/>
    <property type="match status" value="1"/>
</dbReference>
<evidence type="ECO:0000256" key="2">
    <source>
        <dbReference type="ARBA" id="ARBA00012296"/>
    </source>
</evidence>
<keyword evidence="7" id="KW-0456">Lyase</keyword>
<sequence>MSRARAYTNIALVKYWGKRDPQQMLPFNSSLSLTLDQFYTETSVTFVDDVADQFYLDGEVQPVSAKITHVIDLVRAQSGLQKAALIRSDNHVPNAAGLASSASAFAALALAASTAAGLKLSRRELSILARHGSGSASRSIYGGFVVWHAGQDDQSSFAEPAIANTEQVDFPIAILAVLVDQSQKKVSSSAGMAASVATSPFYPVWARTAEAAIPKMTAAIAAKAVDKIGALAETNAMQMHATTLSADPPFTYFEPETLQIWEKAREIRRKGLNCYVTLDAGPNPKLICQLQDVEKIIHEFQKEFPNLTFTSCRPGPGAYLVNE</sequence>